<dbReference type="Gene3D" id="3.50.50.60">
    <property type="entry name" value="FAD/NAD(P)-binding domain"/>
    <property type="match status" value="1"/>
</dbReference>
<keyword evidence="3" id="KW-0274">FAD</keyword>
<dbReference type="Pfam" id="PF00743">
    <property type="entry name" value="FMO-like"/>
    <property type="match status" value="1"/>
</dbReference>
<comment type="cofactor">
    <cofactor evidence="1">
        <name>FAD</name>
        <dbReference type="ChEBI" id="CHEBI:57692"/>
    </cofactor>
</comment>
<dbReference type="RefSeq" id="XP_056473998.1">
    <property type="nucleotide sequence ID" value="XM_056617839.1"/>
</dbReference>
<organism evidence="6 7">
    <name type="scientific">Penicillium argentinense</name>
    <dbReference type="NCBI Taxonomy" id="1131581"/>
    <lineage>
        <taxon>Eukaryota</taxon>
        <taxon>Fungi</taxon>
        <taxon>Dikarya</taxon>
        <taxon>Ascomycota</taxon>
        <taxon>Pezizomycotina</taxon>
        <taxon>Eurotiomycetes</taxon>
        <taxon>Eurotiomycetidae</taxon>
        <taxon>Eurotiales</taxon>
        <taxon>Aspergillaceae</taxon>
        <taxon>Penicillium</taxon>
    </lineage>
</organism>
<evidence type="ECO:0000313" key="7">
    <source>
        <dbReference type="Proteomes" id="UP001149074"/>
    </source>
</evidence>
<evidence type="ECO:0000256" key="5">
    <source>
        <dbReference type="ARBA" id="ARBA00023033"/>
    </source>
</evidence>
<dbReference type="GO" id="GO:0050660">
    <property type="term" value="F:flavin adenine dinucleotide binding"/>
    <property type="evidence" value="ECO:0007669"/>
    <property type="project" value="InterPro"/>
</dbReference>
<keyword evidence="5" id="KW-0503">Monooxygenase</keyword>
<keyword evidence="4" id="KW-0560">Oxidoreductase</keyword>
<evidence type="ECO:0000313" key="6">
    <source>
        <dbReference type="EMBL" id="KAJ5098344.1"/>
    </source>
</evidence>
<evidence type="ECO:0000256" key="1">
    <source>
        <dbReference type="ARBA" id="ARBA00001974"/>
    </source>
</evidence>
<evidence type="ECO:0000256" key="4">
    <source>
        <dbReference type="ARBA" id="ARBA00023002"/>
    </source>
</evidence>
<dbReference type="OrthoDB" id="66881at2759"/>
<dbReference type="InterPro" id="IPR036188">
    <property type="entry name" value="FAD/NAD-bd_sf"/>
</dbReference>
<dbReference type="PANTHER" id="PTHR43872">
    <property type="entry name" value="MONOOXYGENASE, PUTATIVE (AFU_ORTHOLOGUE AFUA_8G02570)-RELATED"/>
    <property type="match status" value="1"/>
</dbReference>
<dbReference type="InterPro" id="IPR051820">
    <property type="entry name" value="FAD-binding_MO"/>
</dbReference>
<accession>A0A9W9FE08</accession>
<dbReference type="Gene3D" id="3.60.10.10">
    <property type="entry name" value="Endonuclease/exonuclease/phosphatase"/>
    <property type="match status" value="1"/>
</dbReference>
<reference evidence="6" key="1">
    <citation type="submission" date="2022-11" db="EMBL/GenBank/DDBJ databases">
        <authorList>
            <person name="Petersen C."/>
        </authorList>
    </citation>
    <scope>NUCLEOTIDE SEQUENCE</scope>
    <source>
        <strain evidence="6">IBT 30761</strain>
    </source>
</reference>
<dbReference type="EMBL" id="JAPQKI010000005">
    <property type="protein sequence ID" value="KAJ5098344.1"/>
    <property type="molecule type" value="Genomic_DNA"/>
</dbReference>
<reference evidence="6" key="2">
    <citation type="journal article" date="2023" name="IMA Fungus">
        <title>Comparative genomic study of the Penicillium genus elucidates a diverse pangenome and 15 lateral gene transfer events.</title>
        <authorList>
            <person name="Petersen C."/>
            <person name="Sorensen T."/>
            <person name="Nielsen M.R."/>
            <person name="Sondergaard T.E."/>
            <person name="Sorensen J.L."/>
            <person name="Fitzpatrick D.A."/>
            <person name="Frisvad J.C."/>
            <person name="Nielsen K.L."/>
        </authorList>
    </citation>
    <scope>NUCLEOTIDE SEQUENCE</scope>
    <source>
        <strain evidence="6">IBT 30761</strain>
    </source>
</reference>
<dbReference type="SUPFAM" id="SSF56219">
    <property type="entry name" value="DNase I-like"/>
    <property type="match status" value="1"/>
</dbReference>
<dbReference type="AlphaFoldDB" id="A0A9W9FE08"/>
<dbReference type="InterPro" id="IPR036691">
    <property type="entry name" value="Endo/exonu/phosph_ase_sf"/>
</dbReference>
<dbReference type="PANTHER" id="PTHR43872:SF1">
    <property type="entry name" value="MONOOXYGENASE, PUTATIVE (AFU_ORTHOLOGUE AFUA_8G02570)-RELATED"/>
    <property type="match status" value="1"/>
</dbReference>
<keyword evidence="2" id="KW-0285">Flavoprotein</keyword>
<dbReference type="GO" id="GO:0004499">
    <property type="term" value="F:N,N-dimethylaniline monooxygenase activity"/>
    <property type="evidence" value="ECO:0007669"/>
    <property type="project" value="InterPro"/>
</dbReference>
<name>A0A9W9FE08_9EURO</name>
<comment type="caution">
    <text evidence="6">The sequence shown here is derived from an EMBL/GenBank/DDBJ whole genome shotgun (WGS) entry which is preliminary data.</text>
</comment>
<protein>
    <submittedName>
        <fullName evidence="6">Flavoprotein</fullName>
    </submittedName>
</protein>
<dbReference type="InterPro" id="IPR020946">
    <property type="entry name" value="Flavin_mOase-like"/>
</dbReference>
<dbReference type="GO" id="GO:0050661">
    <property type="term" value="F:NADP binding"/>
    <property type="evidence" value="ECO:0007669"/>
    <property type="project" value="InterPro"/>
</dbReference>
<sequence>MAHHPQWSRRGYYRTGVEAEDLIGLMGDHGLELLTPRGTTTCEKHERGAVRKTTIDLAWALSTLANRLIRCEAQRQSLHAADHVPVLTEVNIETQQRPRHKRLQWKNADWKAWLAALTPRSQTWKVGPYETTEQIDAAVELMVTDILQAAQDNVPRTGVNEWSIPGYTQQLAPLRAEVRRARRRAKAEDSDALEFRQLRHKLGRQSAKIARTAHRERVEEATQVIQEFWNLAKWAPWTGKDSIVQSSLIRQYLEGSAAQEGIDRKMRFCHKVNKMDWASSSNMWTFDITANDTEKISLGSRFVFLGTGYYDCQEPLRANVPGIDSFQGEVIHLQFWPVDLDYTNKRVVIIGSGATAITLLPSLTAGAAHVTMLQRSPTYIASLPRQGGFESIVSEVLPRFAANVLTRISCLHTIHGSSACVFVPMATSMPLLGAEKKSIKTGAIEKITTSSIELASGEELHPDIIVTATGLKICSSGGITITIDSEPYDISDHFAWRTAMVEALPNAALSWVYADASWTLGADSTVQLVCRLLTRMRKQGVSVIVPRIMVEERKVLEERPFLGLTATYVKKGGNPFPKPASTGP</sequence>
<dbReference type="Proteomes" id="UP001149074">
    <property type="component" value="Unassembled WGS sequence"/>
</dbReference>
<evidence type="ECO:0000256" key="3">
    <source>
        <dbReference type="ARBA" id="ARBA00022827"/>
    </source>
</evidence>
<dbReference type="GeneID" id="81356818"/>
<gene>
    <name evidence="6" type="ORF">N7532_005345</name>
</gene>
<keyword evidence="7" id="KW-1185">Reference proteome</keyword>
<proteinExistence type="predicted"/>
<dbReference type="SUPFAM" id="SSF51905">
    <property type="entry name" value="FAD/NAD(P)-binding domain"/>
    <property type="match status" value="1"/>
</dbReference>
<evidence type="ECO:0000256" key="2">
    <source>
        <dbReference type="ARBA" id="ARBA00022630"/>
    </source>
</evidence>